<evidence type="ECO:0000313" key="4">
    <source>
        <dbReference type="Proteomes" id="UP000887013"/>
    </source>
</evidence>
<evidence type="ECO:0000259" key="2">
    <source>
        <dbReference type="Pfam" id="PF17919"/>
    </source>
</evidence>
<reference evidence="3" key="1">
    <citation type="submission" date="2020-08" db="EMBL/GenBank/DDBJ databases">
        <title>Multicomponent nature underlies the extraordinary mechanical properties of spider dragline silk.</title>
        <authorList>
            <person name="Kono N."/>
            <person name="Nakamura H."/>
            <person name="Mori M."/>
            <person name="Yoshida Y."/>
            <person name="Ohtoshi R."/>
            <person name="Malay A.D."/>
            <person name="Moran D.A.P."/>
            <person name="Tomita M."/>
            <person name="Numata K."/>
            <person name="Arakawa K."/>
        </authorList>
    </citation>
    <scope>NUCLEOTIDE SEQUENCE</scope>
</reference>
<dbReference type="OrthoDB" id="6428789at2759"/>
<name>A0A8X6PDV6_NEPPI</name>
<dbReference type="GO" id="GO:0071897">
    <property type="term" value="P:DNA biosynthetic process"/>
    <property type="evidence" value="ECO:0007669"/>
    <property type="project" value="UniProtKB-ARBA"/>
</dbReference>
<dbReference type="Pfam" id="PF17919">
    <property type="entry name" value="RT_RNaseH_2"/>
    <property type="match status" value="1"/>
</dbReference>
<feature type="domain" description="Reverse transcriptase/retrotransposon-derived protein RNase H-like" evidence="2">
    <location>
        <begin position="98"/>
        <end position="144"/>
    </location>
</feature>
<proteinExistence type="predicted"/>
<evidence type="ECO:0000256" key="1">
    <source>
        <dbReference type="ARBA" id="ARBA00023268"/>
    </source>
</evidence>
<dbReference type="InterPro" id="IPR050951">
    <property type="entry name" value="Retrovirus_Pol_polyprotein"/>
</dbReference>
<dbReference type="Gene3D" id="3.30.70.270">
    <property type="match status" value="1"/>
</dbReference>
<keyword evidence="4" id="KW-1185">Reference proteome</keyword>
<gene>
    <name evidence="3" type="primary">pol_900</name>
    <name evidence="3" type="ORF">NPIL_1661</name>
</gene>
<dbReference type="InterPro" id="IPR043128">
    <property type="entry name" value="Rev_trsase/Diguanyl_cyclase"/>
</dbReference>
<dbReference type="SUPFAM" id="SSF56672">
    <property type="entry name" value="DNA/RNA polymerases"/>
    <property type="match status" value="1"/>
</dbReference>
<dbReference type="AlphaFoldDB" id="A0A8X6PDV6"/>
<keyword evidence="1" id="KW-0511">Multifunctional enzyme</keyword>
<dbReference type="PANTHER" id="PTHR37984">
    <property type="entry name" value="PROTEIN CBG26694"/>
    <property type="match status" value="1"/>
</dbReference>
<dbReference type="PANTHER" id="PTHR37984:SF5">
    <property type="entry name" value="PROTEIN NYNRIN-LIKE"/>
    <property type="match status" value="1"/>
</dbReference>
<accession>A0A8X6PDV6</accession>
<dbReference type="InterPro" id="IPR043502">
    <property type="entry name" value="DNA/RNA_pol_sf"/>
</dbReference>
<evidence type="ECO:0000313" key="3">
    <source>
        <dbReference type="EMBL" id="GFT65458.1"/>
    </source>
</evidence>
<dbReference type="Proteomes" id="UP000887013">
    <property type="component" value="Unassembled WGS sequence"/>
</dbReference>
<dbReference type="GO" id="GO:0003824">
    <property type="term" value="F:catalytic activity"/>
    <property type="evidence" value="ECO:0007669"/>
    <property type="project" value="UniProtKB-KW"/>
</dbReference>
<comment type="caution">
    <text evidence="3">The sequence shown here is derived from an EMBL/GenBank/DDBJ whole genome shotgun (WGS) entry which is preliminary data.</text>
</comment>
<dbReference type="InterPro" id="IPR041577">
    <property type="entry name" value="RT_RNaseH_2"/>
</dbReference>
<organism evidence="3 4">
    <name type="scientific">Nephila pilipes</name>
    <name type="common">Giant wood spider</name>
    <name type="synonym">Nephila maculata</name>
    <dbReference type="NCBI Taxonomy" id="299642"/>
    <lineage>
        <taxon>Eukaryota</taxon>
        <taxon>Metazoa</taxon>
        <taxon>Ecdysozoa</taxon>
        <taxon>Arthropoda</taxon>
        <taxon>Chelicerata</taxon>
        <taxon>Arachnida</taxon>
        <taxon>Araneae</taxon>
        <taxon>Araneomorphae</taxon>
        <taxon>Entelegynae</taxon>
        <taxon>Araneoidea</taxon>
        <taxon>Nephilidae</taxon>
        <taxon>Nephila</taxon>
    </lineage>
</organism>
<protein>
    <submittedName>
        <fullName evidence="3">Retrovirus-related Pol polyprotein from transposon 297</fullName>
    </submittedName>
</protein>
<dbReference type="EMBL" id="BMAW01068650">
    <property type="protein sequence ID" value="GFT65458.1"/>
    <property type="molecule type" value="Genomic_DNA"/>
</dbReference>
<sequence>MPRLSWGAKAVFSKKSPCRRIENFRTERKEKWTLLRRIDLWSPMFDVSGYRCKRNSFKNRHSSEIESIIYLYGSKYLFKTATARTLHKLTEVKFIFNWAEDCQKSFNSLKQALTTSPVLIYPWTDEDFILDTDASNEGIGAVLS</sequence>